<evidence type="ECO:0000313" key="3">
    <source>
        <dbReference type="Proteomes" id="UP000689195"/>
    </source>
</evidence>
<keyword evidence="3" id="KW-1185">Reference proteome</keyword>
<accession>A0A8S1S7C7</accession>
<dbReference type="PROSITE" id="PS50086">
    <property type="entry name" value="TBC_RABGAP"/>
    <property type="match status" value="1"/>
</dbReference>
<name>A0A8S1S7C7_9CILI</name>
<dbReference type="GO" id="GO:0005096">
    <property type="term" value="F:GTPase activator activity"/>
    <property type="evidence" value="ECO:0007669"/>
    <property type="project" value="TreeGrafter"/>
</dbReference>
<organism evidence="2 3">
    <name type="scientific">Paramecium pentaurelia</name>
    <dbReference type="NCBI Taxonomy" id="43138"/>
    <lineage>
        <taxon>Eukaryota</taxon>
        <taxon>Sar</taxon>
        <taxon>Alveolata</taxon>
        <taxon>Ciliophora</taxon>
        <taxon>Intramacronucleata</taxon>
        <taxon>Oligohymenophorea</taxon>
        <taxon>Peniculida</taxon>
        <taxon>Parameciidae</taxon>
        <taxon>Paramecium</taxon>
    </lineage>
</organism>
<sequence length="441" mass="52120">MGNQTLCTAERSIDQIHALNKNKQRIVSQVQQFASLDNESTDKQSLIITHQNEQIQTNTLNDWLESLHESVLISQLDFQCNEVSTKYLSEIDDVDDIEDCKTQIIDQQDLNEYKKNYPYCNSILDMIIINFYVLKKNEFKIKLIGGPPKQRMRWSCWQLMAYIPKCSIQSDHLSYVDEDKKQVFAIKKDTHRTVSTKDIKYFETGQGKQDLEKVLVKLSKLFPKLGYCQGMNFLAGFTLIINNKNVIQSLQFLAQIMLNPKFLIYYLFSEEMPLLKLLEFICQQEIKFKIPDLHNHIYIKLEVSNAFWLTKIIMTMFLYNFHINNVCRFWDFILATNIFQISAIICSFLEIYRNQIFQMDDLNAFIIWFDKIQDQEIPQDLMQNLIQRSCQYTLKKEKINSYAKLYCIGNANYHPLHGEIAKDYNTMTKLKKYINKDIFDI</sequence>
<dbReference type="PANTHER" id="PTHR22957">
    <property type="entry name" value="TBC1 DOMAIN FAMILY MEMBER GTPASE-ACTIVATING PROTEIN"/>
    <property type="match status" value="1"/>
</dbReference>
<feature type="domain" description="Rab-GAP TBC" evidence="1">
    <location>
        <begin position="147"/>
        <end position="337"/>
    </location>
</feature>
<dbReference type="InterPro" id="IPR000195">
    <property type="entry name" value="Rab-GAP-TBC_dom"/>
</dbReference>
<evidence type="ECO:0000259" key="1">
    <source>
        <dbReference type="PROSITE" id="PS50086"/>
    </source>
</evidence>
<dbReference type="FunFam" id="1.10.472.80:FF:000078">
    <property type="entry name" value="Uncharacterized protein"/>
    <property type="match status" value="1"/>
</dbReference>
<dbReference type="EMBL" id="CAJJDO010000004">
    <property type="protein sequence ID" value="CAD8135407.1"/>
    <property type="molecule type" value="Genomic_DNA"/>
</dbReference>
<comment type="caution">
    <text evidence="2">The sequence shown here is derived from an EMBL/GenBank/DDBJ whole genome shotgun (WGS) entry which is preliminary data.</text>
</comment>
<dbReference type="AlphaFoldDB" id="A0A8S1S7C7"/>
<dbReference type="PANTHER" id="PTHR22957:SF661">
    <property type="entry name" value="GH16847P"/>
    <property type="match status" value="1"/>
</dbReference>
<dbReference type="Proteomes" id="UP000689195">
    <property type="component" value="Unassembled WGS sequence"/>
</dbReference>
<reference evidence="2" key="1">
    <citation type="submission" date="2021-01" db="EMBL/GenBank/DDBJ databases">
        <authorList>
            <consortium name="Genoscope - CEA"/>
            <person name="William W."/>
        </authorList>
    </citation>
    <scope>NUCLEOTIDE SEQUENCE</scope>
</reference>
<dbReference type="SMART" id="SM00164">
    <property type="entry name" value="TBC"/>
    <property type="match status" value="1"/>
</dbReference>
<protein>
    <recommendedName>
        <fullName evidence="1">Rab-GAP TBC domain-containing protein</fullName>
    </recommendedName>
</protein>
<dbReference type="OrthoDB" id="295078at2759"/>
<evidence type="ECO:0000313" key="2">
    <source>
        <dbReference type="EMBL" id="CAD8135407.1"/>
    </source>
</evidence>
<gene>
    <name evidence="2" type="ORF">PPENT_87.1.T0040208</name>
</gene>
<dbReference type="Pfam" id="PF00566">
    <property type="entry name" value="RabGAP-TBC"/>
    <property type="match status" value="1"/>
</dbReference>
<proteinExistence type="predicted"/>